<name>A0A820EKI8_9BILA</name>
<dbReference type="EMBL" id="CAJOAZ010012145">
    <property type="protein sequence ID" value="CAF4247836.1"/>
    <property type="molecule type" value="Genomic_DNA"/>
</dbReference>
<accession>A0A820EKI8</accession>
<organism evidence="1 2">
    <name type="scientific">Adineta steineri</name>
    <dbReference type="NCBI Taxonomy" id="433720"/>
    <lineage>
        <taxon>Eukaryota</taxon>
        <taxon>Metazoa</taxon>
        <taxon>Spiralia</taxon>
        <taxon>Gnathifera</taxon>
        <taxon>Rotifera</taxon>
        <taxon>Eurotatoria</taxon>
        <taxon>Bdelloidea</taxon>
        <taxon>Adinetida</taxon>
        <taxon>Adinetidae</taxon>
        <taxon>Adineta</taxon>
    </lineage>
</organism>
<gene>
    <name evidence="1" type="ORF">OXD698_LOCUS43266</name>
</gene>
<proteinExistence type="predicted"/>
<comment type="caution">
    <text evidence="1">The sequence shown here is derived from an EMBL/GenBank/DDBJ whole genome shotgun (WGS) entry which is preliminary data.</text>
</comment>
<dbReference type="AlphaFoldDB" id="A0A820EKI8"/>
<evidence type="ECO:0000313" key="1">
    <source>
        <dbReference type="EMBL" id="CAF4247836.1"/>
    </source>
</evidence>
<protein>
    <submittedName>
        <fullName evidence="1">Uncharacterized protein</fullName>
    </submittedName>
</protein>
<sequence>MNNFDYSMKIKQEPLSLPSSPLLIPNVLTTNDTIMSIVPNIQYHNQSNIKAESEDLFEIARQKKFNLIIPSEHEVPNKEFRLSRKALAIVCRSNMTRMQCNYRVTNDDRAWNSFLKKAGQYIEFGEFRSVNSHVGRKRLKNIRNEHKQMSTTSSTQNQHLQIPKTSLMAKTIAQDIMINIKTSIENAMQLANTQISAESQYEINA</sequence>
<evidence type="ECO:0000313" key="2">
    <source>
        <dbReference type="Proteomes" id="UP000663844"/>
    </source>
</evidence>
<reference evidence="1" key="1">
    <citation type="submission" date="2021-02" db="EMBL/GenBank/DDBJ databases">
        <authorList>
            <person name="Nowell W R."/>
        </authorList>
    </citation>
    <scope>NUCLEOTIDE SEQUENCE</scope>
</reference>
<dbReference type="Proteomes" id="UP000663844">
    <property type="component" value="Unassembled WGS sequence"/>
</dbReference>